<name>A0A1B0FL89_GLOMM</name>
<dbReference type="Proteomes" id="UP000092444">
    <property type="component" value="Unassembled WGS sequence"/>
</dbReference>
<reference evidence="1" key="1">
    <citation type="submission" date="2020-05" db="UniProtKB">
        <authorList>
            <consortium name="EnsemblMetazoa"/>
        </authorList>
    </citation>
    <scope>IDENTIFICATION</scope>
    <source>
        <strain evidence="1">Yale</strain>
    </source>
</reference>
<dbReference type="EnsemblMetazoa" id="GMOY004583-RA">
    <property type="protein sequence ID" value="GMOY004583-PA"/>
    <property type="gene ID" value="GMOY004583"/>
</dbReference>
<evidence type="ECO:0000313" key="1">
    <source>
        <dbReference type="EnsemblMetazoa" id="GMOY004583-PA"/>
    </source>
</evidence>
<sequence length="99" mass="11114">MVCSQIRLLSTYCHELEATAKGIIVDVDITKFTLFDVVGTEHGTKLHGDIISPLPSNQLMDTRTHTIFIQYDDFYITGMGVGVRMRVCVLMRESVLPPL</sequence>
<dbReference type="AlphaFoldDB" id="A0A1B0FL89"/>
<protein>
    <submittedName>
        <fullName evidence="1">Uncharacterized protein</fullName>
    </submittedName>
</protein>
<dbReference type="EMBL" id="CCAG010004905">
    <property type="status" value="NOT_ANNOTATED_CDS"/>
    <property type="molecule type" value="Genomic_DNA"/>
</dbReference>
<keyword evidence="2" id="KW-1185">Reference proteome</keyword>
<organism evidence="1 2">
    <name type="scientific">Glossina morsitans morsitans</name>
    <name type="common">Savannah tsetse fly</name>
    <dbReference type="NCBI Taxonomy" id="37546"/>
    <lineage>
        <taxon>Eukaryota</taxon>
        <taxon>Metazoa</taxon>
        <taxon>Ecdysozoa</taxon>
        <taxon>Arthropoda</taxon>
        <taxon>Hexapoda</taxon>
        <taxon>Insecta</taxon>
        <taxon>Pterygota</taxon>
        <taxon>Neoptera</taxon>
        <taxon>Endopterygota</taxon>
        <taxon>Diptera</taxon>
        <taxon>Brachycera</taxon>
        <taxon>Muscomorpha</taxon>
        <taxon>Hippoboscoidea</taxon>
        <taxon>Glossinidae</taxon>
        <taxon>Glossina</taxon>
    </lineage>
</organism>
<evidence type="ECO:0000313" key="2">
    <source>
        <dbReference type="Proteomes" id="UP000092444"/>
    </source>
</evidence>
<dbReference type="EMBL" id="CCAG010004906">
    <property type="status" value="NOT_ANNOTATED_CDS"/>
    <property type="molecule type" value="Genomic_DNA"/>
</dbReference>
<proteinExistence type="predicted"/>
<accession>A0A1B0FL89</accession>